<feature type="compositionally biased region" description="Low complexity" evidence="2">
    <location>
        <begin position="596"/>
        <end position="606"/>
    </location>
</feature>
<dbReference type="Gene3D" id="3.90.1530.30">
    <property type="match status" value="1"/>
</dbReference>
<reference evidence="4 5" key="1">
    <citation type="submission" date="2020-01" db="EMBL/GenBank/DDBJ databases">
        <title>Genome sequencing of strain KACC 21265.</title>
        <authorList>
            <person name="Heo J."/>
            <person name="Kim S.-J."/>
            <person name="Kim J.-S."/>
            <person name="Hong S.-B."/>
            <person name="Kwon S.-W."/>
        </authorList>
    </citation>
    <scope>NUCLEOTIDE SEQUENCE [LARGE SCALE GENOMIC DNA]</scope>
    <source>
        <strain evidence="4 5">KACC 21265</strain>
    </source>
</reference>
<feature type="compositionally biased region" description="Basic and acidic residues" evidence="2">
    <location>
        <begin position="586"/>
        <end position="595"/>
    </location>
</feature>
<feature type="region of interest" description="Disordered" evidence="2">
    <location>
        <begin position="548"/>
        <end position="652"/>
    </location>
</feature>
<dbReference type="InterPro" id="IPR004437">
    <property type="entry name" value="ParB/RepB/Spo0J"/>
</dbReference>
<dbReference type="SMART" id="SM00470">
    <property type="entry name" value="ParB"/>
    <property type="match status" value="1"/>
</dbReference>
<dbReference type="Pfam" id="PF17762">
    <property type="entry name" value="HTH_ParB"/>
    <property type="match status" value="1"/>
</dbReference>
<dbReference type="AlphaFoldDB" id="A0A857J6J2"/>
<evidence type="ECO:0000259" key="3">
    <source>
        <dbReference type="SMART" id="SM00470"/>
    </source>
</evidence>
<feature type="domain" description="ParB-like N-terminal" evidence="3">
    <location>
        <begin position="21"/>
        <end position="127"/>
    </location>
</feature>
<dbReference type="InterPro" id="IPR041468">
    <property type="entry name" value="HTH_ParB/Spo0J"/>
</dbReference>
<dbReference type="NCBIfam" id="TIGR00180">
    <property type="entry name" value="parB_part"/>
    <property type="match status" value="1"/>
</dbReference>
<dbReference type="KEGG" id="xyk:GT347_15950"/>
<dbReference type="GO" id="GO:0007059">
    <property type="term" value="P:chromosome segregation"/>
    <property type="evidence" value="ECO:0007669"/>
    <property type="project" value="TreeGrafter"/>
</dbReference>
<dbReference type="PANTHER" id="PTHR33375:SF7">
    <property type="entry name" value="CHROMOSOME 2-PARTITIONING PROTEIN PARB-RELATED"/>
    <property type="match status" value="1"/>
</dbReference>
<dbReference type="InterPro" id="IPR036086">
    <property type="entry name" value="ParB/Sulfiredoxin_sf"/>
</dbReference>
<dbReference type="InterPro" id="IPR050336">
    <property type="entry name" value="Chromosome_partition/occlusion"/>
</dbReference>
<organism evidence="4 5">
    <name type="scientific">Xylophilus rhododendri</name>
    <dbReference type="NCBI Taxonomy" id="2697032"/>
    <lineage>
        <taxon>Bacteria</taxon>
        <taxon>Pseudomonadati</taxon>
        <taxon>Pseudomonadota</taxon>
        <taxon>Betaproteobacteria</taxon>
        <taxon>Burkholderiales</taxon>
        <taxon>Xylophilus</taxon>
    </lineage>
</organism>
<proteinExistence type="inferred from homology"/>
<dbReference type="Gene3D" id="1.10.10.2830">
    <property type="match status" value="1"/>
</dbReference>
<dbReference type="SUPFAM" id="SSF110849">
    <property type="entry name" value="ParB/Sulfiredoxin"/>
    <property type="match status" value="1"/>
</dbReference>
<accession>A0A857J6J2</accession>
<protein>
    <submittedName>
        <fullName evidence="4">ParB/RepB/Spo0J family partition protein</fullName>
    </submittedName>
</protein>
<dbReference type="RefSeq" id="WP_160553150.1">
    <property type="nucleotide sequence ID" value="NZ_CP047650.1"/>
</dbReference>
<dbReference type="EMBL" id="CP047650">
    <property type="protein sequence ID" value="QHI99337.1"/>
    <property type="molecule type" value="Genomic_DNA"/>
</dbReference>
<dbReference type="FunFam" id="1.10.10.2830:FF:000001">
    <property type="entry name" value="Chromosome partitioning protein ParB"/>
    <property type="match status" value="1"/>
</dbReference>
<dbReference type="Proteomes" id="UP000464787">
    <property type="component" value="Chromosome"/>
</dbReference>
<dbReference type="Pfam" id="PF02195">
    <property type="entry name" value="ParB_N"/>
    <property type="match status" value="1"/>
</dbReference>
<name>A0A857J6J2_9BURK</name>
<dbReference type="GO" id="GO:0003677">
    <property type="term" value="F:DNA binding"/>
    <property type="evidence" value="ECO:0007669"/>
    <property type="project" value="InterPro"/>
</dbReference>
<evidence type="ECO:0000313" key="5">
    <source>
        <dbReference type="Proteomes" id="UP000464787"/>
    </source>
</evidence>
<feature type="compositionally biased region" description="Low complexity" evidence="2">
    <location>
        <begin position="629"/>
        <end position="642"/>
    </location>
</feature>
<dbReference type="GO" id="GO:0005694">
    <property type="term" value="C:chromosome"/>
    <property type="evidence" value="ECO:0007669"/>
    <property type="project" value="TreeGrafter"/>
</dbReference>
<comment type="similarity">
    <text evidence="1">Belongs to the ParB family.</text>
</comment>
<evidence type="ECO:0000256" key="2">
    <source>
        <dbReference type="SAM" id="MobiDB-lite"/>
    </source>
</evidence>
<gene>
    <name evidence="4" type="ORF">GT347_15950</name>
</gene>
<keyword evidence="5" id="KW-1185">Reference proteome</keyword>
<evidence type="ECO:0000256" key="1">
    <source>
        <dbReference type="ARBA" id="ARBA00006295"/>
    </source>
</evidence>
<dbReference type="SUPFAM" id="SSF109709">
    <property type="entry name" value="KorB DNA-binding domain-like"/>
    <property type="match status" value="1"/>
</dbReference>
<dbReference type="InterPro" id="IPR003115">
    <property type="entry name" value="ParB_N"/>
</dbReference>
<dbReference type="PANTHER" id="PTHR33375">
    <property type="entry name" value="CHROMOSOME-PARTITIONING PROTEIN PARB-RELATED"/>
    <property type="match status" value="1"/>
</dbReference>
<evidence type="ECO:0000313" key="4">
    <source>
        <dbReference type="EMBL" id="QHI99337.1"/>
    </source>
</evidence>
<sequence>MNQAPTTLTAPMASFPDGAVVRLGLDRIVASLTNPRKTFNAEKLSELADSVKTSGVHSPILVRPLPGERLQDTFQGRARGTDLPEFELVYGERRWRASRLAGVPDVPAVVRFLTDDQVLDIQITENLQRDDLLPLEEAEGYQLLMDHSKLSADQVAGKIGKSKAYVYAKLKLLALFQAGRTALREGTIDASKALLIARIPDEKLQAKALQYLVKKDWQGDVPSYRDAANHFQEEFMLRLDKARFKITDASLLPEAGACSTCPKRTGHEPDLFSDVKGPDVCTFPPCFHKKQEAHSAVVVAKAKEKGQTVIAGTEAKELLVGSYQPKYKGYKRLDDAEDSPTGVPLRKIIGAQMKAEGITPVMIEDHRKAGALIAALPNEVVLRLLKSVDSQANETQEVAKEVREFSEEKKAKALLKAKQQYEQAWRTMLMQQTWNVIRGTGRASFTMDVHRVLVKSAIYSLSVDDATALSDFLGLGKVSPTSALLDYAKETPDPDQLHLLVIMQRDSGARHGENAGLMLVAGIAYASRLPAIISMAKADAEAKFLPKSRSPKASLPLPPAAQASGVRGGGKEKVKGKKGPAAPADEIAKTSKEHASAQISAALQAAEGSGLGGADAPQRDEAGPVLRQAPAPSSSPVPADAVEGTGSGAAVAAQGDEGQAVLRQPGAAAAPFALGQAVRFKEGIRGPNRHIRKVAGKEGTIEARNGDTWYVRTGPASYDLATARSDEIEAMAPPPGASDGFVISQRIQVSTNVAEHLQGFAGQLGRIVGRSKSGYAWDVRLDPVGKKKARVETFAEDELEVAAA</sequence>